<comment type="similarity">
    <text evidence="2">Belongs to the prokaryotic molybdopterin-containing oxidoreductase family.</text>
</comment>
<dbReference type="Pfam" id="PF04879">
    <property type="entry name" value="Molybdop_Fe4S4"/>
    <property type="match status" value="1"/>
</dbReference>
<dbReference type="PROSITE" id="PS51318">
    <property type="entry name" value="TAT"/>
    <property type="match status" value="1"/>
</dbReference>
<evidence type="ECO:0000256" key="9">
    <source>
        <dbReference type="SAM" id="MobiDB-lite"/>
    </source>
</evidence>
<keyword evidence="7" id="KW-0408">Iron</keyword>
<dbReference type="InterPro" id="IPR006311">
    <property type="entry name" value="TAT_signal"/>
</dbReference>
<dbReference type="InterPro" id="IPR006963">
    <property type="entry name" value="Mopterin_OxRdtase_4Fe-4S_dom"/>
</dbReference>
<feature type="domain" description="4Fe-4S Mo/W bis-MGD-type" evidence="10">
    <location>
        <begin position="64"/>
        <end position="125"/>
    </location>
</feature>
<dbReference type="InterPro" id="IPR006656">
    <property type="entry name" value="Mopterin_OxRdtase"/>
</dbReference>
<dbReference type="GO" id="GO:0051536">
    <property type="term" value="F:iron-sulfur cluster binding"/>
    <property type="evidence" value="ECO:0007669"/>
    <property type="project" value="UniProtKB-KW"/>
</dbReference>
<evidence type="ECO:0000256" key="3">
    <source>
        <dbReference type="ARBA" id="ARBA00022505"/>
    </source>
</evidence>
<dbReference type="GO" id="GO:0030151">
    <property type="term" value="F:molybdenum ion binding"/>
    <property type="evidence" value="ECO:0007669"/>
    <property type="project" value="TreeGrafter"/>
</dbReference>
<sequence length="881" mass="96966">MTNYLEKVRETSAMSRRNFIKASAAATAALTATGLTGCANQVKTADTGEAGPNVGSDGRNLVDGTWVSAACWHNCGGRCVNKVLVQDGVVVRQKTDDTHEDSYDHPQMRGCGRGRSQRQQVFSADRLKYPMKRKHWEPLTGGDKSLRGIDEWERISWDEALTYVADEIKHVMDAYGPRAIYCPGGDDIFRTLALNGGYTYSHSTSSVGNWAWLHNYGYGFIGLEGNDRYDLFNSDYVVMFGSNPAWSSAGNPSWFYKHLKDAGVKFIAIDPFFNDSYDLLDAEWIPVYPGSDAALLLGVAHTMLAEDGEKGLIDWDFLHTYASGFDAESMPEGADPKENFMDYVLGTYDGVPKTAEWATEHCGAAPEAIRKLAEVMGKANNVNLFSAFAPGRIINAEYFPAIFATVGLMGGHIGKPGNSVTTSSNSWAANSRTDMFVAGQTGLEPLPNPIDDMINDVDAWDAILEGKYLHTGMTYLFQPGEVRDIDIHIIYHGGLNGGSVGTEVCSLQTKPNLNKGIEVHRKVDFVVTQAYTYNTDARYSDIVLPVTTEWEREGRLFNYQKEAMIAYGKVCEPLFEAKSDQQVARELAEKLGLNPDDAFPISEKQQYFNQLATAALLDETGTPQPVATITQEDIDAWGVEGTPQEGLIPLQQWIDQGVFSVPRSKDDAYAACIGYAAFIEDPVANPRPTASGKFEIYSPTVRDMFASTTRENGVASATPVWQPILDGYEGSFANWETKEKGPYPYIVYNPHYLRRSHSTFDNVGWLRNAWAHPVYISAQDAREKGIADGDTVILWNDNGKTLRPACVTERLMPGVVGLPHGGWVDIDEETGIDRGGADNILCGSHTSVSGVIGWNSCLIDFAKYDGEPLMADIEKPQTVIF</sequence>
<evidence type="ECO:0000256" key="8">
    <source>
        <dbReference type="ARBA" id="ARBA00023014"/>
    </source>
</evidence>
<feature type="compositionally biased region" description="Basic and acidic residues" evidence="9">
    <location>
        <begin position="96"/>
        <end position="107"/>
    </location>
</feature>
<dbReference type="PROSITE" id="PS51669">
    <property type="entry name" value="4FE4S_MOW_BIS_MGD"/>
    <property type="match status" value="1"/>
</dbReference>
<evidence type="ECO:0000256" key="4">
    <source>
        <dbReference type="ARBA" id="ARBA00022723"/>
    </source>
</evidence>
<reference evidence="11 12" key="1">
    <citation type="submission" date="2019-12" db="EMBL/GenBank/DDBJ databases">
        <title>Microbes associate with the intestines of laboratory mice.</title>
        <authorList>
            <person name="Navarre W."/>
            <person name="Wong E."/>
        </authorList>
    </citation>
    <scope>NUCLEOTIDE SEQUENCE [LARGE SCALE GENOMIC DNA]</scope>
    <source>
        <strain evidence="11 12">NM66_B29</strain>
    </source>
</reference>
<dbReference type="Pfam" id="PF01568">
    <property type="entry name" value="Molydop_binding"/>
    <property type="match status" value="1"/>
</dbReference>
<dbReference type="GO" id="GO:0009055">
    <property type="term" value="F:electron transfer activity"/>
    <property type="evidence" value="ECO:0007669"/>
    <property type="project" value="TreeGrafter"/>
</dbReference>
<dbReference type="AlphaFoldDB" id="A0A6N8JPA6"/>
<dbReference type="SUPFAM" id="SSF53706">
    <property type="entry name" value="Formate dehydrogenase/DMSO reductase, domains 1-3"/>
    <property type="match status" value="1"/>
</dbReference>
<dbReference type="PANTHER" id="PTHR43742:SF3">
    <property type="entry name" value="DIMETHYL SULFOXIDE REDUCTASE DMSA"/>
    <property type="match status" value="1"/>
</dbReference>
<protein>
    <submittedName>
        <fullName evidence="11">Molybdopterin-dependent oxidoreductase</fullName>
    </submittedName>
</protein>
<evidence type="ECO:0000256" key="2">
    <source>
        <dbReference type="ARBA" id="ARBA00010312"/>
    </source>
</evidence>
<dbReference type="OrthoDB" id="9815647at2"/>
<dbReference type="Proteomes" id="UP000463388">
    <property type="component" value="Unassembled WGS sequence"/>
</dbReference>
<evidence type="ECO:0000259" key="10">
    <source>
        <dbReference type="PROSITE" id="PS51669"/>
    </source>
</evidence>
<dbReference type="Gene3D" id="2.20.25.90">
    <property type="entry name" value="ADC-like domains"/>
    <property type="match status" value="1"/>
</dbReference>
<dbReference type="NCBIfam" id="TIGR01409">
    <property type="entry name" value="TAT_signal_seq"/>
    <property type="match status" value="1"/>
</dbReference>
<dbReference type="GO" id="GO:0043546">
    <property type="term" value="F:molybdopterin cofactor binding"/>
    <property type="evidence" value="ECO:0007669"/>
    <property type="project" value="InterPro"/>
</dbReference>
<dbReference type="EMBL" id="WSRR01000025">
    <property type="protein sequence ID" value="MVX61615.1"/>
    <property type="molecule type" value="Genomic_DNA"/>
</dbReference>
<evidence type="ECO:0000313" key="11">
    <source>
        <dbReference type="EMBL" id="MVX61615.1"/>
    </source>
</evidence>
<gene>
    <name evidence="11" type="ORF">GKZ27_09150</name>
</gene>
<evidence type="ECO:0000256" key="5">
    <source>
        <dbReference type="ARBA" id="ARBA00022729"/>
    </source>
</evidence>
<feature type="region of interest" description="Disordered" evidence="9">
    <location>
        <begin position="96"/>
        <end position="115"/>
    </location>
</feature>
<evidence type="ECO:0000256" key="1">
    <source>
        <dbReference type="ARBA" id="ARBA00001942"/>
    </source>
</evidence>
<dbReference type="InterPro" id="IPR006655">
    <property type="entry name" value="Mopterin_OxRdtase_prok_CS"/>
</dbReference>
<dbReference type="RefSeq" id="WP_028026203.1">
    <property type="nucleotide sequence ID" value="NZ_JANJZH010000017.1"/>
</dbReference>
<evidence type="ECO:0000256" key="7">
    <source>
        <dbReference type="ARBA" id="ARBA00023004"/>
    </source>
</evidence>
<dbReference type="SMART" id="SM00926">
    <property type="entry name" value="Molybdop_Fe4S4"/>
    <property type="match status" value="1"/>
</dbReference>
<evidence type="ECO:0000256" key="6">
    <source>
        <dbReference type="ARBA" id="ARBA00023002"/>
    </source>
</evidence>
<keyword evidence="3" id="KW-0500">Molybdenum</keyword>
<accession>A0A6N8JPA6</accession>
<dbReference type="InterPro" id="IPR050612">
    <property type="entry name" value="Prok_Mopterin_Oxidored"/>
</dbReference>
<proteinExistence type="inferred from homology"/>
<dbReference type="SUPFAM" id="SSF50692">
    <property type="entry name" value="ADC-like"/>
    <property type="match status" value="1"/>
</dbReference>
<dbReference type="PROSITE" id="PS00932">
    <property type="entry name" value="MOLYBDOPTERIN_PROK_3"/>
    <property type="match status" value="1"/>
</dbReference>
<keyword evidence="12" id="KW-1185">Reference proteome</keyword>
<name>A0A6N8JPA6_9ACTN</name>
<dbReference type="InterPro" id="IPR009010">
    <property type="entry name" value="Asp_de-COase-like_dom_sf"/>
</dbReference>
<comment type="cofactor">
    <cofactor evidence="1">
        <name>Mo-bis(molybdopterin guanine dinucleotide)</name>
        <dbReference type="ChEBI" id="CHEBI:60539"/>
    </cofactor>
</comment>
<dbReference type="Gene3D" id="3.40.50.740">
    <property type="match status" value="2"/>
</dbReference>
<comment type="caution">
    <text evidence="11">The sequence shown here is derived from an EMBL/GenBank/DDBJ whole genome shotgun (WGS) entry which is preliminary data.</text>
</comment>
<organism evidence="11 12">
    <name type="scientific">Adlercreutzia mucosicola</name>
    <dbReference type="NCBI Taxonomy" id="580026"/>
    <lineage>
        <taxon>Bacteria</taxon>
        <taxon>Bacillati</taxon>
        <taxon>Actinomycetota</taxon>
        <taxon>Coriobacteriia</taxon>
        <taxon>Eggerthellales</taxon>
        <taxon>Eggerthellaceae</taxon>
        <taxon>Adlercreutzia</taxon>
    </lineage>
</organism>
<evidence type="ECO:0000313" key="12">
    <source>
        <dbReference type="Proteomes" id="UP000463388"/>
    </source>
</evidence>
<dbReference type="GO" id="GO:0009061">
    <property type="term" value="P:anaerobic respiration"/>
    <property type="evidence" value="ECO:0007669"/>
    <property type="project" value="TreeGrafter"/>
</dbReference>
<dbReference type="InterPro" id="IPR006657">
    <property type="entry name" value="MoPterin_dinucl-bd_dom"/>
</dbReference>
<keyword evidence="5" id="KW-0732">Signal</keyword>
<keyword evidence="4" id="KW-0479">Metal-binding</keyword>
<dbReference type="Gene3D" id="2.40.40.20">
    <property type="match status" value="1"/>
</dbReference>
<dbReference type="Gene3D" id="3.40.228.10">
    <property type="entry name" value="Dimethylsulfoxide Reductase, domain 2"/>
    <property type="match status" value="1"/>
</dbReference>
<dbReference type="Pfam" id="PF00384">
    <property type="entry name" value="Molybdopterin"/>
    <property type="match status" value="1"/>
</dbReference>
<dbReference type="InterPro" id="IPR019546">
    <property type="entry name" value="TAT_signal_bac_arc"/>
</dbReference>
<dbReference type="GO" id="GO:0016491">
    <property type="term" value="F:oxidoreductase activity"/>
    <property type="evidence" value="ECO:0007669"/>
    <property type="project" value="UniProtKB-KW"/>
</dbReference>
<keyword evidence="6" id="KW-0560">Oxidoreductase</keyword>
<dbReference type="PANTHER" id="PTHR43742">
    <property type="entry name" value="TRIMETHYLAMINE-N-OXIDE REDUCTASE"/>
    <property type="match status" value="1"/>
</dbReference>
<keyword evidence="8" id="KW-0411">Iron-sulfur</keyword>
<dbReference type="GO" id="GO:0030288">
    <property type="term" value="C:outer membrane-bounded periplasmic space"/>
    <property type="evidence" value="ECO:0007669"/>
    <property type="project" value="TreeGrafter"/>
</dbReference>